<evidence type="ECO:0000313" key="5">
    <source>
        <dbReference type="Proteomes" id="UP000029981"/>
    </source>
</evidence>
<evidence type="ECO:0000256" key="1">
    <source>
        <dbReference type="SAM" id="MobiDB-lite"/>
    </source>
</evidence>
<keyword evidence="2" id="KW-0472">Membrane</keyword>
<reference evidence="4 5" key="4">
    <citation type="journal article" date="2011" name="BMC Genomics">
        <title>RNA-Seq improves annotation of protein-coding genes in the cucumber genome.</title>
        <authorList>
            <person name="Li Z."/>
            <person name="Zhang Z."/>
            <person name="Yan P."/>
            <person name="Huang S."/>
            <person name="Fei Z."/>
            <person name="Lin K."/>
        </authorList>
    </citation>
    <scope>NUCLEOTIDE SEQUENCE [LARGE SCALE GENOMIC DNA]</scope>
    <source>
        <strain evidence="5">cv. 9930</strain>
    </source>
</reference>
<reference evidence="4 5" key="3">
    <citation type="journal article" date="2010" name="BMC Genomics">
        <title>Transcriptome sequencing and comparative analysis of cucumber flowers with different sex types.</title>
        <authorList>
            <person name="Guo S."/>
            <person name="Zheng Y."/>
            <person name="Joung J.G."/>
            <person name="Liu S."/>
            <person name="Zhang Z."/>
            <person name="Crasta O.R."/>
            <person name="Sobral B.W."/>
            <person name="Xu Y."/>
            <person name="Huang S."/>
            <person name="Fei Z."/>
        </authorList>
    </citation>
    <scope>NUCLEOTIDE SEQUENCE [LARGE SCALE GENOMIC DNA]</scope>
    <source>
        <strain evidence="5">cv. 9930</strain>
    </source>
</reference>
<proteinExistence type="predicted"/>
<evidence type="ECO:0000256" key="3">
    <source>
        <dbReference type="SAM" id="SignalP"/>
    </source>
</evidence>
<dbReference type="Gramene" id="KGN43744">
    <property type="protein sequence ID" value="KGN43744"/>
    <property type="gene ID" value="Csa_7G064050"/>
</dbReference>
<reference evidence="4 5" key="1">
    <citation type="journal article" date="2009" name="Nat. Genet.">
        <title>The genome of the cucumber, Cucumis sativus L.</title>
        <authorList>
            <person name="Huang S."/>
            <person name="Li R."/>
            <person name="Zhang Z."/>
            <person name="Li L."/>
            <person name="Gu X."/>
            <person name="Fan W."/>
            <person name="Lucas W.J."/>
            <person name="Wang X."/>
            <person name="Xie B."/>
            <person name="Ni P."/>
            <person name="Ren Y."/>
            <person name="Zhu H."/>
            <person name="Li J."/>
            <person name="Lin K."/>
            <person name="Jin W."/>
            <person name="Fei Z."/>
            <person name="Li G."/>
            <person name="Staub J."/>
            <person name="Kilian A."/>
            <person name="van der Vossen E.A."/>
            <person name="Wu Y."/>
            <person name="Guo J."/>
            <person name="He J."/>
            <person name="Jia Z."/>
            <person name="Ren Y."/>
            <person name="Tian G."/>
            <person name="Lu Y."/>
            <person name="Ruan J."/>
            <person name="Qian W."/>
            <person name="Wang M."/>
            <person name="Huang Q."/>
            <person name="Li B."/>
            <person name="Xuan Z."/>
            <person name="Cao J."/>
            <person name="Asan"/>
            <person name="Wu Z."/>
            <person name="Zhang J."/>
            <person name="Cai Q."/>
            <person name="Bai Y."/>
            <person name="Zhao B."/>
            <person name="Han Y."/>
            <person name="Li Y."/>
            <person name="Li X."/>
            <person name="Wang S."/>
            <person name="Shi Q."/>
            <person name="Liu S."/>
            <person name="Cho W.K."/>
            <person name="Kim J.Y."/>
            <person name="Xu Y."/>
            <person name="Heller-Uszynska K."/>
            <person name="Miao H."/>
            <person name="Cheng Z."/>
            <person name="Zhang S."/>
            <person name="Wu J."/>
            <person name="Yang Y."/>
            <person name="Kang H."/>
            <person name="Li M."/>
            <person name="Liang H."/>
            <person name="Ren X."/>
            <person name="Shi Z."/>
            <person name="Wen M."/>
            <person name="Jian M."/>
            <person name="Yang H."/>
            <person name="Zhang G."/>
            <person name="Yang Z."/>
            <person name="Chen R."/>
            <person name="Liu S."/>
            <person name="Li J."/>
            <person name="Ma L."/>
            <person name="Liu H."/>
            <person name="Zhou Y."/>
            <person name="Zhao J."/>
            <person name="Fang X."/>
            <person name="Li G."/>
            <person name="Fang L."/>
            <person name="Li Y."/>
            <person name="Liu D."/>
            <person name="Zheng H."/>
            <person name="Zhang Y."/>
            <person name="Qin N."/>
            <person name="Li Z."/>
            <person name="Yang G."/>
            <person name="Yang S."/>
            <person name="Bolund L."/>
            <person name="Kristiansen K."/>
            <person name="Zheng H."/>
            <person name="Li S."/>
            <person name="Zhang X."/>
            <person name="Yang H."/>
            <person name="Wang J."/>
            <person name="Sun R."/>
            <person name="Zhang B."/>
            <person name="Jiang S."/>
            <person name="Wang J."/>
            <person name="Du Y."/>
            <person name="Li S."/>
        </authorList>
    </citation>
    <scope>NUCLEOTIDE SEQUENCE [LARGE SCALE GENOMIC DNA]</scope>
    <source>
        <strain evidence="5">cv. 9930</strain>
    </source>
</reference>
<accession>A0A0A0K427</accession>
<evidence type="ECO:0000313" key="4">
    <source>
        <dbReference type="EMBL" id="KGN43744.1"/>
    </source>
</evidence>
<keyword evidence="2" id="KW-0812">Transmembrane</keyword>
<dbReference type="EMBL" id="CM002928">
    <property type="protein sequence ID" value="KGN43744.1"/>
    <property type="molecule type" value="Genomic_DNA"/>
</dbReference>
<keyword evidence="3" id="KW-0732">Signal</keyword>
<dbReference type="AlphaFoldDB" id="A0A0A0K427"/>
<feature type="chain" id="PRO_5001964867" evidence="3">
    <location>
        <begin position="23"/>
        <end position="87"/>
    </location>
</feature>
<sequence>MASRSFLVLLLVLALVASSATAGHHHSHPKSPAPAPSPAVVEAPSVPPSSISGTPVEAPAPAANGAGLVSGSMAVSVGIFFAAALFV</sequence>
<keyword evidence="5" id="KW-1185">Reference proteome</keyword>
<gene>
    <name evidence="4" type="ORF">Csa_7G064050</name>
</gene>
<organism evidence="4 5">
    <name type="scientific">Cucumis sativus</name>
    <name type="common">Cucumber</name>
    <dbReference type="NCBI Taxonomy" id="3659"/>
    <lineage>
        <taxon>Eukaryota</taxon>
        <taxon>Viridiplantae</taxon>
        <taxon>Streptophyta</taxon>
        <taxon>Embryophyta</taxon>
        <taxon>Tracheophyta</taxon>
        <taxon>Spermatophyta</taxon>
        <taxon>Magnoliopsida</taxon>
        <taxon>eudicotyledons</taxon>
        <taxon>Gunneridae</taxon>
        <taxon>Pentapetalae</taxon>
        <taxon>rosids</taxon>
        <taxon>fabids</taxon>
        <taxon>Cucurbitales</taxon>
        <taxon>Cucurbitaceae</taxon>
        <taxon>Benincaseae</taxon>
        <taxon>Cucumis</taxon>
    </lineage>
</organism>
<dbReference type="Proteomes" id="UP000029981">
    <property type="component" value="Chromosome 7"/>
</dbReference>
<feature type="transmembrane region" description="Helical" evidence="2">
    <location>
        <begin position="65"/>
        <end position="86"/>
    </location>
</feature>
<keyword evidence="2" id="KW-1133">Transmembrane helix</keyword>
<name>A0A0A0K427_CUCSA</name>
<feature type="signal peptide" evidence="3">
    <location>
        <begin position="1"/>
        <end position="22"/>
    </location>
</feature>
<feature type="compositionally biased region" description="Low complexity" evidence="1">
    <location>
        <begin position="38"/>
        <end position="50"/>
    </location>
</feature>
<protein>
    <submittedName>
        <fullName evidence="4">Uncharacterized protein</fullName>
    </submittedName>
</protein>
<feature type="region of interest" description="Disordered" evidence="1">
    <location>
        <begin position="23"/>
        <end position="57"/>
    </location>
</feature>
<reference evidence="4 5" key="2">
    <citation type="journal article" date="2009" name="PLoS ONE">
        <title>An integrated genetic and cytogenetic map of the cucumber genome.</title>
        <authorList>
            <person name="Ren Y."/>
            <person name="Zhang Z."/>
            <person name="Liu J."/>
            <person name="Staub J.E."/>
            <person name="Han Y."/>
            <person name="Cheng Z."/>
            <person name="Li X."/>
            <person name="Lu J."/>
            <person name="Miao H."/>
            <person name="Kang H."/>
            <person name="Xie B."/>
            <person name="Gu X."/>
            <person name="Wang X."/>
            <person name="Du Y."/>
            <person name="Jin W."/>
            <person name="Huang S."/>
        </authorList>
    </citation>
    <scope>NUCLEOTIDE SEQUENCE [LARGE SCALE GENOMIC DNA]</scope>
    <source>
        <strain evidence="5">cv. 9930</strain>
    </source>
</reference>
<evidence type="ECO:0000256" key="2">
    <source>
        <dbReference type="SAM" id="Phobius"/>
    </source>
</evidence>